<proteinExistence type="predicted"/>
<evidence type="ECO:0000313" key="3">
    <source>
        <dbReference type="Proteomes" id="UP001589576"/>
    </source>
</evidence>
<dbReference type="RefSeq" id="WP_290284112.1">
    <property type="nucleotide sequence ID" value="NZ_JAUFQN010000019.1"/>
</dbReference>
<accession>A0ABV5GFL3</accession>
<dbReference type="InterPro" id="IPR016181">
    <property type="entry name" value="Acyl_CoA_acyltransferase"/>
</dbReference>
<feature type="domain" description="N-acetyltransferase" evidence="1">
    <location>
        <begin position="124"/>
        <end position="258"/>
    </location>
</feature>
<name>A0ABV5GFL3_9FLAO</name>
<keyword evidence="2" id="KW-0808">Transferase</keyword>
<organism evidence="2 3">
    <name type="scientific">Flavobacterium paronense</name>
    <dbReference type="NCBI Taxonomy" id="1392775"/>
    <lineage>
        <taxon>Bacteria</taxon>
        <taxon>Pseudomonadati</taxon>
        <taxon>Bacteroidota</taxon>
        <taxon>Flavobacteriia</taxon>
        <taxon>Flavobacteriales</taxon>
        <taxon>Flavobacteriaceae</taxon>
        <taxon>Flavobacterium</taxon>
    </lineage>
</organism>
<dbReference type="Gene3D" id="3.40.630.30">
    <property type="match status" value="1"/>
</dbReference>
<dbReference type="CDD" id="cd04301">
    <property type="entry name" value="NAT_SF"/>
    <property type="match status" value="1"/>
</dbReference>
<comment type="caution">
    <text evidence="2">The sequence shown here is derived from an EMBL/GenBank/DDBJ whole genome shotgun (WGS) entry which is preliminary data.</text>
</comment>
<dbReference type="EC" id="2.3.-.-" evidence="2"/>
<keyword evidence="3" id="KW-1185">Reference proteome</keyword>
<reference evidence="2 3" key="1">
    <citation type="submission" date="2024-09" db="EMBL/GenBank/DDBJ databases">
        <authorList>
            <person name="Sun Q."/>
            <person name="Mori K."/>
        </authorList>
    </citation>
    <scope>NUCLEOTIDE SEQUENCE [LARGE SCALE GENOMIC DNA]</scope>
    <source>
        <strain evidence="2 3">CECT 8460</strain>
    </source>
</reference>
<dbReference type="EMBL" id="JBHMFB010000016">
    <property type="protein sequence ID" value="MFB9089854.1"/>
    <property type="molecule type" value="Genomic_DNA"/>
</dbReference>
<evidence type="ECO:0000313" key="2">
    <source>
        <dbReference type="EMBL" id="MFB9089854.1"/>
    </source>
</evidence>
<dbReference type="InterPro" id="IPR000182">
    <property type="entry name" value="GNAT_dom"/>
</dbReference>
<dbReference type="Pfam" id="PF00583">
    <property type="entry name" value="Acetyltransf_1"/>
    <property type="match status" value="1"/>
</dbReference>
<dbReference type="Proteomes" id="UP001589576">
    <property type="component" value="Unassembled WGS sequence"/>
</dbReference>
<protein>
    <submittedName>
        <fullName evidence="2">GNAT family N-acetyltransferase</fullName>
        <ecNumber evidence="2">2.3.-.-</ecNumber>
    </submittedName>
</protein>
<dbReference type="GO" id="GO:0016746">
    <property type="term" value="F:acyltransferase activity"/>
    <property type="evidence" value="ECO:0007669"/>
    <property type="project" value="UniProtKB-KW"/>
</dbReference>
<dbReference type="PROSITE" id="PS51186">
    <property type="entry name" value="GNAT"/>
    <property type="match status" value="1"/>
</dbReference>
<sequence>MKEKYLEQIQQGIKCTNSYRSSEDTLSILEESNTLIDKQSHALLFVEKSQYDFWRLYFYIQDISKITWGFFQGKKLVAEIIVRESQNEKWEPIVQTFQEKGGFKLYDTFIRLYKDKIDIDVQDVDFSMVETPCAGDFLKIKELLEANFDVYCDRIPSVEELESLAKTTFVIKDNGQIVAFFIAEKKGVTLVYRYWLVLQNYRGRKYGDILMKRILTSDQEIERITSWISQKLDYSILAHKRLGFKEDGLKNYILYKES</sequence>
<evidence type="ECO:0000259" key="1">
    <source>
        <dbReference type="PROSITE" id="PS51186"/>
    </source>
</evidence>
<dbReference type="SUPFAM" id="SSF55729">
    <property type="entry name" value="Acyl-CoA N-acyltransferases (Nat)"/>
    <property type="match status" value="1"/>
</dbReference>
<gene>
    <name evidence="2" type="ORF">ACFFUU_09600</name>
</gene>
<keyword evidence="2" id="KW-0012">Acyltransferase</keyword>